<evidence type="ECO:0000256" key="4">
    <source>
        <dbReference type="ARBA" id="ARBA00022670"/>
    </source>
</evidence>
<evidence type="ECO:0000256" key="9">
    <source>
        <dbReference type="ARBA" id="ARBA00023288"/>
    </source>
</evidence>
<dbReference type="PANTHER" id="PTHR47966">
    <property type="entry name" value="BETA-SITE APP-CLEAVING ENZYME, ISOFORM A-RELATED"/>
    <property type="match status" value="1"/>
</dbReference>
<evidence type="ECO:0000313" key="15">
    <source>
        <dbReference type="Proteomes" id="UP000562929"/>
    </source>
</evidence>
<dbReference type="EMBL" id="JAACLJ010000004">
    <property type="protein sequence ID" value="KAF4587659.1"/>
    <property type="molecule type" value="Genomic_DNA"/>
</dbReference>
<keyword evidence="8" id="KW-0325">Glycoprotein</keyword>
<comment type="similarity">
    <text evidence="2">Belongs to the peptidase A1 family.</text>
</comment>
<keyword evidence="15" id="KW-1185">Reference proteome</keyword>
<keyword evidence="11" id="KW-1015">Disulfide bond</keyword>
<dbReference type="InterPro" id="IPR033121">
    <property type="entry name" value="PEPTIDASE_A1"/>
</dbReference>
<dbReference type="GO" id="GO:0006508">
    <property type="term" value="P:proteolysis"/>
    <property type="evidence" value="ECO:0007669"/>
    <property type="project" value="UniProtKB-KW"/>
</dbReference>
<comment type="subcellular location">
    <subcellularLocation>
        <location evidence="1">Cell membrane</location>
    </subcellularLocation>
</comment>
<gene>
    <name evidence="14" type="ORF">GQ602_004352</name>
</gene>
<feature type="active site" evidence="10">
    <location>
        <position position="129"/>
    </location>
</feature>
<feature type="disulfide bond" evidence="11">
    <location>
        <begin position="142"/>
        <end position="147"/>
    </location>
</feature>
<dbReference type="InterPro" id="IPR034164">
    <property type="entry name" value="Pepsin-like_dom"/>
</dbReference>
<dbReference type="Proteomes" id="UP000562929">
    <property type="component" value="Unassembled WGS sequence"/>
</dbReference>
<evidence type="ECO:0000256" key="6">
    <source>
        <dbReference type="ARBA" id="ARBA00022801"/>
    </source>
</evidence>
<dbReference type="SUPFAM" id="SSF50630">
    <property type="entry name" value="Acid proteases"/>
    <property type="match status" value="1"/>
</dbReference>
<evidence type="ECO:0000256" key="7">
    <source>
        <dbReference type="ARBA" id="ARBA00023136"/>
    </source>
</evidence>
<proteinExistence type="inferred from homology"/>
<feature type="compositionally biased region" description="Low complexity" evidence="12">
    <location>
        <begin position="424"/>
        <end position="446"/>
    </location>
</feature>
<evidence type="ECO:0000256" key="1">
    <source>
        <dbReference type="ARBA" id="ARBA00004236"/>
    </source>
</evidence>
<dbReference type="Pfam" id="PF00026">
    <property type="entry name" value="Asp"/>
    <property type="match status" value="1"/>
</dbReference>
<keyword evidence="9" id="KW-0449">Lipoprotein</keyword>
<dbReference type="InterPro" id="IPR021109">
    <property type="entry name" value="Peptidase_aspartic_dom_sf"/>
</dbReference>
<feature type="region of interest" description="Disordered" evidence="12">
    <location>
        <begin position="418"/>
        <end position="484"/>
    </location>
</feature>
<dbReference type="Gene3D" id="2.40.70.10">
    <property type="entry name" value="Acid Proteases"/>
    <property type="match status" value="2"/>
</dbReference>
<dbReference type="CDD" id="cd05471">
    <property type="entry name" value="pepsin_like"/>
    <property type="match status" value="1"/>
</dbReference>
<evidence type="ECO:0000256" key="12">
    <source>
        <dbReference type="SAM" id="MobiDB-lite"/>
    </source>
</evidence>
<keyword evidence="6" id="KW-0378">Hydrolase</keyword>
<dbReference type="GO" id="GO:0005886">
    <property type="term" value="C:plasma membrane"/>
    <property type="evidence" value="ECO:0007669"/>
    <property type="project" value="UniProtKB-SubCell"/>
</dbReference>
<evidence type="ECO:0000313" key="14">
    <source>
        <dbReference type="EMBL" id="KAF4587659.1"/>
    </source>
</evidence>
<dbReference type="PROSITE" id="PS51767">
    <property type="entry name" value="PEPTIDASE_A1"/>
    <property type="match status" value="1"/>
</dbReference>
<evidence type="ECO:0000256" key="2">
    <source>
        <dbReference type="ARBA" id="ARBA00007447"/>
    </source>
</evidence>
<feature type="active site" evidence="10">
    <location>
        <position position="309"/>
    </location>
</feature>
<keyword evidence="3" id="KW-1003">Cell membrane</keyword>
<evidence type="ECO:0000256" key="3">
    <source>
        <dbReference type="ARBA" id="ARBA00022475"/>
    </source>
</evidence>
<dbReference type="PANTHER" id="PTHR47966:SF75">
    <property type="entry name" value="ENDOPEPTIDASE (CTSD), PUTATIVE (AFU_ORTHOLOGUE AFUA_4G07040)-RELATED"/>
    <property type="match status" value="1"/>
</dbReference>
<reference evidence="14 15" key="1">
    <citation type="journal article" date="2020" name="G3 (Bethesda)">
        <title>Genetic Underpinnings of Host Manipulation by Ophiocordyceps as Revealed by Comparative Transcriptomics.</title>
        <authorList>
            <person name="Will I."/>
            <person name="Das B."/>
            <person name="Trinh T."/>
            <person name="Brachmann A."/>
            <person name="Ohm R.A."/>
            <person name="de Bekker C."/>
        </authorList>
    </citation>
    <scope>NUCLEOTIDE SEQUENCE [LARGE SCALE GENOMIC DNA]</scope>
    <source>
        <strain evidence="14 15">EC05</strain>
    </source>
</reference>
<evidence type="ECO:0000259" key="13">
    <source>
        <dbReference type="PROSITE" id="PS51767"/>
    </source>
</evidence>
<keyword evidence="7" id="KW-0472">Membrane</keyword>
<evidence type="ECO:0000256" key="11">
    <source>
        <dbReference type="PIRSR" id="PIRSR601461-2"/>
    </source>
</evidence>
<sequence length="507" mass="53917">MRAGAAIVQLTLCVAAVVAFFPFMPAWHKDKLGKGDSDGITFAVKAAKVPAMKPRGVATRMPSKYGGPRNVEMVTNDALKKRENRYQIQEAVNPKDPMTAGINQDGTDFAYFVRVELGSKHKALNMLLDTGAGSSWVMGPGCKDQACSMHSTFGPEDSDTFHDTQQEFTVSYGSGMVNGKLIEDSISLASASFDFKFGMAGTTSTEFVKFPFDGILGLSMTRGNNDNFFAKMSEASKMEKNMFCVALNRASDGPNHGEIKFGSVNQDKFTGNISYTPLASQDGEWSIPIDDMAFDGKEAKVGGVHAFIDTGTSFIFGPPDWVDKLHKLIPGSKTGDGQTYHVPCDTTKPLVFTFSGVDWEVSAQDWIAPKNSDGECTSNVYGYEVAKGAWLIGDTFLMNVYSVFDKDEKRIGFAKLAGPGSKQTATTATTATSMSRSTTASTSTTSGPEESRESGVSTQGPSRGQPGGGLASGVEKPQETAASSGVGGYVGKAQLAMTVAAFAAAML</sequence>
<comment type="caution">
    <text evidence="14">The sequence shown here is derived from an EMBL/GenBank/DDBJ whole genome shotgun (WGS) entry which is preliminary data.</text>
</comment>
<evidence type="ECO:0000256" key="8">
    <source>
        <dbReference type="ARBA" id="ARBA00023180"/>
    </source>
</evidence>
<keyword evidence="4" id="KW-0645">Protease</keyword>
<organism evidence="14 15">
    <name type="scientific">Ophiocordyceps camponoti-floridani</name>
    <dbReference type="NCBI Taxonomy" id="2030778"/>
    <lineage>
        <taxon>Eukaryota</taxon>
        <taxon>Fungi</taxon>
        <taxon>Dikarya</taxon>
        <taxon>Ascomycota</taxon>
        <taxon>Pezizomycotina</taxon>
        <taxon>Sordariomycetes</taxon>
        <taxon>Hypocreomycetidae</taxon>
        <taxon>Hypocreales</taxon>
        <taxon>Ophiocordycipitaceae</taxon>
        <taxon>Ophiocordyceps</taxon>
    </lineage>
</organism>
<keyword evidence="5" id="KW-0064">Aspartyl protease</keyword>
<name>A0A8H4Q6L8_9HYPO</name>
<evidence type="ECO:0000256" key="10">
    <source>
        <dbReference type="PIRSR" id="PIRSR601461-1"/>
    </source>
</evidence>
<dbReference type="PRINTS" id="PR00792">
    <property type="entry name" value="PEPSIN"/>
</dbReference>
<dbReference type="InterPro" id="IPR001461">
    <property type="entry name" value="Aspartic_peptidase_A1"/>
</dbReference>
<protein>
    <submittedName>
        <fullName evidence="14">Aspartic-type endopeptidase (CtsD)</fullName>
    </submittedName>
</protein>
<dbReference type="AlphaFoldDB" id="A0A8H4Q6L8"/>
<dbReference type="FunFam" id="2.40.70.10:FF:000060">
    <property type="entry name" value="Aspartic-type endopeptidase ctsD"/>
    <property type="match status" value="1"/>
</dbReference>
<feature type="disulfide bond" evidence="11">
    <location>
        <begin position="344"/>
        <end position="376"/>
    </location>
</feature>
<feature type="domain" description="Peptidase A1" evidence="13">
    <location>
        <begin position="111"/>
        <end position="414"/>
    </location>
</feature>
<dbReference type="GO" id="GO:0004190">
    <property type="term" value="F:aspartic-type endopeptidase activity"/>
    <property type="evidence" value="ECO:0007669"/>
    <property type="project" value="UniProtKB-KW"/>
</dbReference>
<evidence type="ECO:0000256" key="5">
    <source>
        <dbReference type="ARBA" id="ARBA00022750"/>
    </source>
</evidence>
<accession>A0A8H4Q6L8</accession>
<dbReference type="OrthoDB" id="28208at2759"/>